<name>A0A225VVS0_9STRA</name>
<proteinExistence type="predicted"/>
<dbReference type="PANTHER" id="PTHR35450:SF2">
    <property type="entry name" value="REVERSE TRANSCRIPTASE DOMAIN-CONTAINING PROTEIN"/>
    <property type="match status" value="1"/>
</dbReference>
<keyword evidence="4" id="KW-1185">Reference proteome</keyword>
<dbReference type="InterPro" id="IPR043502">
    <property type="entry name" value="DNA/RNA_pol_sf"/>
</dbReference>
<reference evidence="4" key="1">
    <citation type="submission" date="2017-03" db="EMBL/GenBank/DDBJ databases">
        <title>Phytopthora megakarya and P. palmivora, two closely related causual agents of cacao black pod achieved similar genome size and gene model numbers by different mechanisms.</title>
        <authorList>
            <person name="Ali S."/>
            <person name="Shao J."/>
            <person name="Larry D.J."/>
            <person name="Kronmiller B."/>
            <person name="Shen D."/>
            <person name="Strem M.D."/>
            <person name="Melnick R.L."/>
            <person name="Guiltinan M.J."/>
            <person name="Tyler B.M."/>
            <person name="Meinhardt L.W."/>
            <person name="Bailey B.A."/>
        </authorList>
    </citation>
    <scope>NUCLEOTIDE SEQUENCE [LARGE SCALE GENOMIC DNA]</scope>
    <source>
        <strain evidence="4">zdho120</strain>
    </source>
</reference>
<feature type="region of interest" description="Disordered" evidence="1">
    <location>
        <begin position="627"/>
        <end position="660"/>
    </location>
</feature>
<feature type="compositionally biased region" description="Polar residues" evidence="1">
    <location>
        <begin position="648"/>
        <end position="660"/>
    </location>
</feature>
<feature type="domain" description="Reverse transcriptase" evidence="2">
    <location>
        <begin position="1"/>
        <end position="225"/>
    </location>
</feature>
<protein>
    <submittedName>
        <fullName evidence="3">Reverse transcriptase</fullName>
    </submittedName>
</protein>
<evidence type="ECO:0000313" key="3">
    <source>
        <dbReference type="EMBL" id="OWZ09523.1"/>
    </source>
</evidence>
<keyword evidence="3" id="KW-0548">Nucleotidyltransferase</keyword>
<dbReference type="Pfam" id="PF00078">
    <property type="entry name" value="RVT_1"/>
    <property type="match status" value="1"/>
</dbReference>
<sequence>MARPQRPSRARPKRLPLGQRLRGHNFLAATLVDQARRKCRTLFEVWYDFRNAFGSVPFELLWDALTRLGVPEDYVAMCKGLYESAAFVVGNAVDGTTDPVQLRVGVFQGCPLSPQLFNAAISLLLFALQQLPDTGVQLSSDDSLGVSAYADDLKIFSGIKRQDALVSDFLRWTGMAANPGKCCTMSVQRYHRGMLKAEDLHLQLDGSPIPALSMSASYTYLGIGDGFDHVRRRVELAPTLKLLKDDATALMQSGLAPWQVVKAVKTHLARGLRHLLRLPVTATAEWLYAPASRGGLGLLPLTELHAALQVAHGWQILHTKDPAIRRIARVQLRQIADARHRLDAHAWEGVTRSCARCSSTPSWARRRTHHRSGVTGTLAHSESTSSWLDHRTVLRHVKLHIKHKHWRRWAEMRDQGKTARAHGETGSVFLTRPRGLWESDYRFAVAARLNQLDTHMCARSETLAHVLNHCPCTMDAVCGRHDDALKTIERALVASSSDSKDRVEIRTNQTVPSLAGPALRPDLQLYNHTKRTVAVVDLAVAFEEQADDGTESSALARIAAHKRTKYGRVQRHLERQGWKVHLPALVYGSWVRWHPADHKVYTEQLGLLKRDAKRLDSRRIWNLHCSQHRDRQQQRHQNARGSRVTEKTGGTPSQLAAASR</sequence>
<dbReference type="OrthoDB" id="157684at2759"/>
<gene>
    <name evidence="3" type="ORF">PHMEG_00017760</name>
</gene>
<dbReference type="PANTHER" id="PTHR35450">
    <property type="entry name" value="REVERSE TRANSCRIPTASE DOMAIN-CONTAINING PROTEIN"/>
    <property type="match status" value="1"/>
</dbReference>
<dbReference type="STRING" id="4795.A0A225VVS0"/>
<dbReference type="EMBL" id="NBNE01002757">
    <property type="protein sequence ID" value="OWZ09523.1"/>
    <property type="molecule type" value="Genomic_DNA"/>
</dbReference>
<dbReference type="SUPFAM" id="SSF56672">
    <property type="entry name" value="DNA/RNA polymerases"/>
    <property type="match status" value="1"/>
</dbReference>
<evidence type="ECO:0000256" key="1">
    <source>
        <dbReference type="SAM" id="MobiDB-lite"/>
    </source>
</evidence>
<evidence type="ECO:0000313" key="4">
    <source>
        <dbReference type="Proteomes" id="UP000198211"/>
    </source>
</evidence>
<dbReference type="AlphaFoldDB" id="A0A225VVS0"/>
<dbReference type="InterPro" id="IPR000477">
    <property type="entry name" value="RT_dom"/>
</dbReference>
<dbReference type="PROSITE" id="PS50878">
    <property type="entry name" value="RT_POL"/>
    <property type="match status" value="1"/>
</dbReference>
<accession>A0A225VVS0</accession>
<keyword evidence="3" id="KW-0808">Transferase</keyword>
<dbReference type="GO" id="GO:0003964">
    <property type="term" value="F:RNA-directed DNA polymerase activity"/>
    <property type="evidence" value="ECO:0007669"/>
    <property type="project" value="UniProtKB-KW"/>
</dbReference>
<organism evidence="3 4">
    <name type="scientific">Phytophthora megakarya</name>
    <dbReference type="NCBI Taxonomy" id="4795"/>
    <lineage>
        <taxon>Eukaryota</taxon>
        <taxon>Sar</taxon>
        <taxon>Stramenopiles</taxon>
        <taxon>Oomycota</taxon>
        <taxon>Peronosporomycetes</taxon>
        <taxon>Peronosporales</taxon>
        <taxon>Peronosporaceae</taxon>
        <taxon>Phytophthora</taxon>
    </lineage>
</organism>
<keyword evidence="3" id="KW-0695">RNA-directed DNA polymerase</keyword>
<comment type="caution">
    <text evidence="3">The sequence shown here is derived from an EMBL/GenBank/DDBJ whole genome shotgun (WGS) entry which is preliminary data.</text>
</comment>
<evidence type="ECO:0000259" key="2">
    <source>
        <dbReference type="PROSITE" id="PS50878"/>
    </source>
</evidence>
<dbReference type="Proteomes" id="UP000198211">
    <property type="component" value="Unassembled WGS sequence"/>
</dbReference>